<keyword evidence="4 5" id="KW-0472">Membrane</keyword>
<feature type="transmembrane region" description="Helical" evidence="5">
    <location>
        <begin position="195"/>
        <end position="215"/>
    </location>
</feature>
<feature type="transmembrane region" description="Helical" evidence="5">
    <location>
        <begin position="61"/>
        <end position="79"/>
    </location>
</feature>
<dbReference type="EMBL" id="KV750472">
    <property type="protein sequence ID" value="OCL04568.1"/>
    <property type="molecule type" value="Genomic_DNA"/>
</dbReference>
<comment type="subcellular location">
    <subcellularLocation>
        <location evidence="1">Membrane</location>
        <topology evidence="1">Multi-pass membrane protein</topology>
    </subcellularLocation>
</comment>
<dbReference type="PANTHER" id="PTHR31465:SF9">
    <property type="entry name" value="SPHINGOID LONG-CHAIN BASE TRANSPORTER RSB1"/>
    <property type="match status" value="1"/>
</dbReference>
<protein>
    <submittedName>
        <fullName evidence="6">RTA1-domain-containing protein</fullName>
    </submittedName>
</protein>
<feature type="transmembrane region" description="Helical" evidence="5">
    <location>
        <begin position="86"/>
        <end position="105"/>
    </location>
</feature>
<evidence type="ECO:0000256" key="2">
    <source>
        <dbReference type="ARBA" id="ARBA00022692"/>
    </source>
</evidence>
<keyword evidence="3 5" id="KW-1133">Transmembrane helix</keyword>
<proteinExistence type="predicted"/>
<dbReference type="AlphaFoldDB" id="A0A8E2ETU3"/>
<keyword evidence="7" id="KW-1185">Reference proteome</keyword>
<keyword evidence="2 5" id="KW-0812">Transmembrane</keyword>
<dbReference type="OrthoDB" id="4521223at2759"/>
<evidence type="ECO:0000256" key="1">
    <source>
        <dbReference type="ARBA" id="ARBA00004141"/>
    </source>
</evidence>
<name>A0A8E2ETU3_9PEZI</name>
<dbReference type="GO" id="GO:0000324">
    <property type="term" value="C:fungal-type vacuole"/>
    <property type="evidence" value="ECO:0007669"/>
    <property type="project" value="TreeGrafter"/>
</dbReference>
<evidence type="ECO:0000256" key="3">
    <source>
        <dbReference type="ARBA" id="ARBA00022989"/>
    </source>
</evidence>
<accession>A0A8E2ETU3</accession>
<evidence type="ECO:0000313" key="6">
    <source>
        <dbReference type="EMBL" id="OCL04568.1"/>
    </source>
</evidence>
<sequence length="352" mass="39400">MREVRTIITMTVDKNGIDPNHLNFNTTNSTLIAMQRRYCHLGKCPISWATISYIPNLGGNVVYMICFLVLLGAQIFFGIRYKTWKFLVPMIFGLLLEIIGYIGRIMLHNNPFIENNFLLYLICLTIGPAFFSACIYLCLGRLITVISPENSRLKPKTYTKVFVGCDLLALVLQAVGGAIASTAKDHAGSTTGTNVMVAGLASQVLSMLLFMILWADFGLRVRKARLAGTLRHTQPPLYEPLRQSKTFSAFQWSLAIATVLIFVRSVYRVAELAEGFSGSIANEQAPFMIFEGPMIIIAVALLTWYHPGRVFHELWVPAGLGVRAHKLGQDSTVELSERDEWKNNSRVYNQQV</sequence>
<feature type="transmembrane region" description="Helical" evidence="5">
    <location>
        <begin position="161"/>
        <end position="183"/>
    </location>
</feature>
<dbReference type="GO" id="GO:0005886">
    <property type="term" value="C:plasma membrane"/>
    <property type="evidence" value="ECO:0007669"/>
    <property type="project" value="TreeGrafter"/>
</dbReference>
<evidence type="ECO:0000256" key="4">
    <source>
        <dbReference type="ARBA" id="ARBA00023136"/>
    </source>
</evidence>
<dbReference type="InterPro" id="IPR007568">
    <property type="entry name" value="RTA1"/>
</dbReference>
<evidence type="ECO:0000313" key="7">
    <source>
        <dbReference type="Proteomes" id="UP000250140"/>
    </source>
</evidence>
<gene>
    <name evidence="6" type="ORF">AOQ84DRAFT_415943</name>
</gene>
<reference evidence="6 7" key="1">
    <citation type="journal article" date="2016" name="Nat. Commun.">
        <title>Ectomycorrhizal ecology is imprinted in the genome of the dominant symbiotic fungus Cenococcum geophilum.</title>
        <authorList>
            <consortium name="DOE Joint Genome Institute"/>
            <person name="Peter M."/>
            <person name="Kohler A."/>
            <person name="Ohm R.A."/>
            <person name="Kuo A."/>
            <person name="Krutzmann J."/>
            <person name="Morin E."/>
            <person name="Arend M."/>
            <person name="Barry K.W."/>
            <person name="Binder M."/>
            <person name="Choi C."/>
            <person name="Clum A."/>
            <person name="Copeland A."/>
            <person name="Grisel N."/>
            <person name="Haridas S."/>
            <person name="Kipfer T."/>
            <person name="LaButti K."/>
            <person name="Lindquist E."/>
            <person name="Lipzen A."/>
            <person name="Maire R."/>
            <person name="Meier B."/>
            <person name="Mihaltcheva S."/>
            <person name="Molinier V."/>
            <person name="Murat C."/>
            <person name="Poggeler S."/>
            <person name="Quandt C.A."/>
            <person name="Sperisen C."/>
            <person name="Tritt A."/>
            <person name="Tisserant E."/>
            <person name="Crous P.W."/>
            <person name="Henrissat B."/>
            <person name="Nehls U."/>
            <person name="Egli S."/>
            <person name="Spatafora J.W."/>
            <person name="Grigoriev I.V."/>
            <person name="Martin F.M."/>
        </authorList>
    </citation>
    <scope>NUCLEOTIDE SEQUENCE [LARGE SCALE GENOMIC DNA]</scope>
    <source>
        <strain evidence="6 7">CBS 207.34</strain>
    </source>
</reference>
<dbReference type="Proteomes" id="UP000250140">
    <property type="component" value="Unassembled WGS sequence"/>
</dbReference>
<organism evidence="6 7">
    <name type="scientific">Glonium stellatum</name>
    <dbReference type="NCBI Taxonomy" id="574774"/>
    <lineage>
        <taxon>Eukaryota</taxon>
        <taxon>Fungi</taxon>
        <taxon>Dikarya</taxon>
        <taxon>Ascomycota</taxon>
        <taxon>Pezizomycotina</taxon>
        <taxon>Dothideomycetes</taxon>
        <taxon>Pleosporomycetidae</taxon>
        <taxon>Gloniales</taxon>
        <taxon>Gloniaceae</taxon>
        <taxon>Glonium</taxon>
    </lineage>
</organism>
<dbReference type="Pfam" id="PF04479">
    <property type="entry name" value="RTA1"/>
    <property type="match status" value="1"/>
</dbReference>
<evidence type="ECO:0000256" key="5">
    <source>
        <dbReference type="SAM" id="Phobius"/>
    </source>
</evidence>
<feature type="transmembrane region" description="Helical" evidence="5">
    <location>
        <begin position="249"/>
        <end position="267"/>
    </location>
</feature>
<dbReference type="PANTHER" id="PTHR31465">
    <property type="entry name" value="PROTEIN RTA1-RELATED"/>
    <property type="match status" value="1"/>
</dbReference>
<feature type="transmembrane region" description="Helical" evidence="5">
    <location>
        <begin position="117"/>
        <end position="140"/>
    </location>
</feature>
<feature type="transmembrane region" description="Helical" evidence="5">
    <location>
        <begin position="287"/>
        <end position="305"/>
    </location>
</feature>